<feature type="transmembrane region" description="Helical" evidence="2">
    <location>
        <begin position="562"/>
        <end position="584"/>
    </location>
</feature>
<protein>
    <submittedName>
        <fullName evidence="3">Uncharacterized protein</fullName>
    </submittedName>
</protein>
<dbReference type="Proteomes" id="UP000663671">
    <property type="component" value="Chromosome 6"/>
</dbReference>
<keyword evidence="2" id="KW-0472">Membrane</keyword>
<evidence type="ECO:0000313" key="4">
    <source>
        <dbReference type="Proteomes" id="UP000663671"/>
    </source>
</evidence>
<keyword evidence="2" id="KW-0812">Transmembrane</keyword>
<proteinExistence type="predicted"/>
<dbReference type="EMBL" id="CP069116">
    <property type="protein sequence ID" value="QSS66708.1"/>
    <property type="molecule type" value="Genomic_DNA"/>
</dbReference>
<evidence type="ECO:0000256" key="1">
    <source>
        <dbReference type="SAM" id="MobiDB-lite"/>
    </source>
</evidence>
<evidence type="ECO:0000256" key="2">
    <source>
        <dbReference type="SAM" id="Phobius"/>
    </source>
</evidence>
<accession>A0A8A1MJE5</accession>
<dbReference type="VEuPathDB" id="FungiDB:I7I51_02917"/>
<evidence type="ECO:0000313" key="3">
    <source>
        <dbReference type="EMBL" id="QSS66708.1"/>
    </source>
</evidence>
<feature type="region of interest" description="Disordered" evidence="1">
    <location>
        <begin position="595"/>
        <end position="620"/>
    </location>
</feature>
<gene>
    <name evidence="3" type="ORF">I7I51_02917</name>
</gene>
<dbReference type="OrthoDB" id="3231004at2759"/>
<dbReference type="AlphaFoldDB" id="A0A8A1MJE5"/>
<name>A0A8A1MJE5_AJECA</name>
<keyword evidence="2" id="KW-1133">Transmembrane helix</keyword>
<organism evidence="3 4">
    <name type="scientific">Ajellomyces capsulatus</name>
    <name type="common">Darling's disease fungus</name>
    <name type="synonym">Histoplasma capsulatum</name>
    <dbReference type="NCBI Taxonomy" id="5037"/>
    <lineage>
        <taxon>Eukaryota</taxon>
        <taxon>Fungi</taxon>
        <taxon>Dikarya</taxon>
        <taxon>Ascomycota</taxon>
        <taxon>Pezizomycotina</taxon>
        <taxon>Eurotiomycetes</taxon>
        <taxon>Eurotiomycetidae</taxon>
        <taxon>Onygenales</taxon>
        <taxon>Ajellomycetaceae</taxon>
        <taxon>Histoplasma</taxon>
    </lineage>
</organism>
<reference evidence="3" key="1">
    <citation type="submission" date="2021-01" db="EMBL/GenBank/DDBJ databases">
        <title>Chromosome-level genome assembly of a human fungal pathogen reveals clustering of transcriptionally co-regulated genes.</title>
        <authorList>
            <person name="Voorhies M."/>
            <person name="Cohen S."/>
            <person name="Shea T.P."/>
            <person name="Petrus S."/>
            <person name="Munoz J.F."/>
            <person name="Poplawski S."/>
            <person name="Goldman W.E."/>
            <person name="Michael T."/>
            <person name="Cuomo C.A."/>
            <person name="Sil A."/>
            <person name="Beyhan S."/>
        </authorList>
    </citation>
    <scope>NUCLEOTIDE SEQUENCE</scope>
    <source>
        <strain evidence="3">WU24</strain>
    </source>
</reference>
<sequence>MPSPRFPACTSSFTILTSTPIGAGRTNFTFSVRVTPPREKWPGLESAISSPVEVTSIKVVAQPPWSAPTLLQKGSVTGEIFGDRFKVHGHFPWILRAWWLENLDAERWRGKQLFAQCKSCAAVQIIQYQFKYGASCHAARFNSYTQQICIDDAIIVHEQNDSSESPHHCLPGEFPQDNADAAERDDNILTVEEAPQQVDNALQRPPRTRTEKAKASNVNQTVTYTAHAIDNLADVVDTLNISSSATISYASSHSNGSASFVKENSISESDINFIVSVKVTNELPINPTQLEFRPLDGLEPDQFSEVYGDCFIAGFLEGGAFSAIVSIKVQDKNKISRVKMAAEMQLSATKYFQPLSGAMADSENQDIWTDTELSVSVTWSGGGSIKKPKASWDLPTIIQAANDFPTQVSKYPQRTQAILMSYNSVRSFHEFNAKAPRPFVVLDYPSQSYIPPTFSIYIGTFGNSDNNGISCASSVPDEMNMINKYVSRPSFLPQLGENQGGNFPRVTNTFYSTASSTSPDGQVGLPIPNNTVESSDAVENTITNDTWGQMKPNRSCMPAPRFIASANLSLLSMVYNALLLKCCFRRTKKVKFRTPRESSNQEYPIRQDQVAVMPGATTSP</sequence>